<dbReference type="PANTHER" id="PTHR45947:SF3">
    <property type="entry name" value="SULFOQUINOVOSYL TRANSFERASE SQD2"/>
    <property type="match status" value="1"/>
</dbReference>
<dbReference type="CDD" id="cd03804">
    <property type="entry name" value="GT4_WbaZ-like"/>
    <property type="match status" value="1"/>
</dbReference>
<keyword evidence="4" id="KW-1185">Reference proteome</keyword>
<dbReference type="Pfam" id="PF00534">
    <property type="entry name" value="Glycos_transf_1"/>
    <property type="match status" value="1"/>
</dbReference>
<evidence type="ECO:0000313" key="4">
    <source>
        <dbReference type="Proteomes" id="UP000029413"/>
    </source>
</evidence>
<dbReference type="PANTHER" id="PTHR45947">
    <property type="entry name" value="SULFOQUINOVOSYL TRANSFERASE SQD2"/>
    <property type="match status" value="1"/>
</dbReference>
<dbReference type="AlphaFoldDB" id="A0AAN0RN26"/>
<sequence length="385" mass="43371">MSPLAGHKIAIVHDWLVARGGAERVLEKIIEIFPHADVFTVVDHYSNADRQFIGGKRSRTTFIQNLPFSRTKYRSYLPLMPIAIEQIDLSGYDIVISSSHAVAKAVLVGPNQFHVSYVHSPMRYAWDLQNQYLREANLNRGLRTVLARWMLHKVRMWDARTSVGVDAFATNSNFIARRISKSYRRHATVIYPPVDTEAFSLHPLKEPFYLTASRLVPYKKVPSIVDAFRQMPDKKLVVVGSGPDLALVKSLYAPNVEILGYQPFATLLSLMQRASAFIFNAEEDFGIVPVEAQACGTPVIAYGQGGVRESVRDGSEGAPTGIFYDAQDASSIVRAVQQFESDRAIFDPYVCRENALRFSVETFKNRFEQFVNEGYASFRRDVIGH</sequence>
<dbReference type="Gene3D" id="3.40.50.2000">
    <property type="entry name" value="Glycogen Phosphorylase B"/>
    <property type="match status" value="2"/>
</dbReference>
<dbReference type="SUPFAM" id="SSF53756">
    <property type="entry name" value="UDP-Glycosyltransferase/glycogen phosphorylase"/>
    <property type="match status" value="1"/>
</dbReference>
<name>A0AAN0RN26_9BURK</name>
<evidence type="ECO:0000259" key="2">
    <source>
        <dbReference type="Pfam" id="PF13439"/>
    </source>
</evidence>
<protein>
    <submittedName>
        <fullName evidence="3">Glycosyl transferases group 1 family protein</fullName>
    </submittedName>
</protein>
<proteinExistence type="predicted"/>
<feature type="domain" description="Glycosyltransferase subfamily 4-like N-terminal" evidence="2">
    <location>
        <begin position="20"/>
        <end position="197"/>
    </location>
</feature>
<keyword evidence="3" id="KW-0808">Transferase</keyword>
<dbReference type="KEGG" id="bcen:DM39_6246"/>
<evidence type="ECO:0000313" key="3">
    <source>
        <dbReference type="EMBL" id="AIO30757.1"/>
    </source>
</evidence>
<reference evidence="3 4" key="1">
    <citation type="submission" date="2014-05" db="EMBL/GenBank/DDBJ databases">
        <authorList>
            <person name="Bishop-Lilly K.A."/>
            <person name="Broomall S.M."/>
            <person name="Chain P.S."/>
            <person name="Chertkov O."/>
            <person name="Coyne S.R."/>
            <person name="Daligault H.E."/>
            <person name="Davenport K.W."/>
            <person name="Erkkila T."/>
            <person name="Frey K.G."/>
            <person name="Gibbons H.S."/>
            <person name="Gu W."/>
            <person name="Jaissle J."/>
            <person name="Johnson S.L."/>
            <person name="Koroleva G.I."/>
            <person name="Ladner J.T."/>
            <person name="Lo C.-C."/>
            <person name="Minogue T.D."/>
            <person name="Munk C."/>
            <person name="Palacios G.F."/>
            <person name="Redden C.L."/>
            <person name="Rosenzweig C.N."/>
            <person name="Scholz M.B."/>
            <person name="Teshima H."/>
            <person name="Xu Y."/>
        </authorList>
    </citation>
    <scope>NUCLEOTIDE SEQUENCE [LARGE SCALE GENOMIC DNA]</scope>
    <source>
        <strain evidence="3 4">DDS 22E-1</strain>
    </source>
</reference>
<dbReference type="InterPro" id="IPR028098">
    <property type="entry name" value="Glyco_trans_4-like_N"/>
</dbReference>
<dbReference type="Proteomes" id="UP000029413">
    <property type="component" value="Chromosome 3"/>
</dbReference>
<feature type="domain" description="Glycosyl transferase family 1" evidence="1">
    <location>
        <begin position="200"/>
        <end position="343"/>
    </location>
</feature>
<dbReference type="GO" id="GO:0016757">
    <property type="term" value="F:glycosyltransferase activity"/>
    <property type="evidence" value="ECO:0007669"/>
    <property type="project" value="InterPro"/>
</dbReference>
<organism evidence="3 4">
    <name type="scientific">Burkholderia cenocepacia</name>
    <dbReference type="NCBI Taxonomy" id="95486"/>
    <lineage>
        <taxon>Bacteria</taxon>
        <taxon>Pseudomonadati</taxon>
        <taxon>Pseudomonadota</taxon>
        <taxon>Betaproteobacteria</taxon>
        <taxon>Burkholderiales</taxon>
        <taxon>Burkholderiaceae</taxon>
        <taxon>Burkholderia</taxon>
        <taxon>Burkholderia cepacia complex</taxon>
    </lineage>
</organism>
<dbReference type="InterPro" id="IPR050194">
    <property type="entry name" value="Glycosyltransferase_grp1"/>
</dbReference>
<dbReference type="InterPro" id="IPR001296">
    <property type="entry name" value="Glyco_trans_1"/>
</dbReference>
<dbReference type="Pfam" id="PF13439">
    <property type="entry name" value="Glyco_transf_4"/>
    <property type="match status" value="1"/>
</dbReference>
<dbReference type="EMBL" id="CP007782">
    <property type="protein sequence ID" value="AIO30757.1"/>
    <property type="molecule type" value="Genomic_DNA"/>
</dbReference>
<evidence type="ECO:0000259" key="1">
    <source>
        <dbReference type="Pfam" id="PF00534"/>
    </source>
</evidence>
<gene>
    <name evidence="3" type="ORF">DM39_6246</name>
</gene>
<accession>A0AAN0RN26</accession>